<sequence>MNVRSLKLIRDVIINSGKWTSIEIAQDSVYLEFKDVELGTPKHDEEFSLTVRFAEDSFFTAFYNNIWDIDFLSRYDYKNQLLSEEVYFEVKDIKFIDFEYLNTFFYNFKREKTVSSRDDFDIHNIRNDFFLLVETKEIAFVAGGNYMDFFTPSERLDDASLRELSNQWMLYFLNYHMKRNLIKDPMCENHPLMHTKK</sequence>
<dbReference type="OrthoDB" id="77976at2157"/>
<dbReference type="RefSeq" id="WP_116591278.1">
    <property type="nucleotide sequence ID" value="NZ_JBGUNC010000026.1"/>
</dbReference>
<comment type="caution">
    <text evidence="1">The sequence shown here is derived from an EMBL/GenBank/DDBJ whole genome shotgun (WGS) entry which is preliminary data.</text>
</comment>
<evidence type="ECO:0000313" key="2">
    <source>
        <dbReference type="Proteomes" id="UP000251717"/>
    </source>
</evidence>
<gene>
    <name evidence="1" type="ORF">MBBTH_02900</name>
</gene>
<dbReference type="EMBL" id="MZGS01000014">
    <property type="protein sequence ID" value="PWB88146.1"/>
    <property type="molecule type" value="Genomic_DNA"/>
</dbReference>
<keyword evidence="2" id="KW-1185">Reference proteome</keyword>
<protein>
    <submittedName>
        <fullName evidence="1">Uncharacterized protein</fullName>
    </submittedName>
</protein>
<dbReference type="AlphaFoldDB" id="A0A315XP47"/>
<reference evidence="1 2" key="1">
    <citation type="submission" date="2017-03" db="EMBL/GenBank/DDBJ databases">
        <title>Genome sequence of Methanobrevibacter thaueri.</title>
        <authorList>
            <person name="Poehlein A."/>
            <person name="Seedorf H."/>
            <person name="Daniel R."/>
        </authorList>
    </citation>
    <scope>NUCLEOTIDE SEQUENCE [LARGE SCALE GENOMIC DNA]</scope>
    <source>
        <strain evidence="1 2">DSM 11995</strain>
    </source>
</reference>
<name>A0A315XP47_9EURY</name>
<dbReference type="Proteomes" id="UP000251717">
    <property type="component" value="Unassembled WGS sequence"/>
</dbReference>
<proteinExistence type="predicted"/>
<accession>A0A315XP47</accession>
<evidence type="ECO:0000313" key="1">
    <source>
        <dbReference type="EMBL" id="PWB88146.1"/>
    </source>
</evidence>
<organism evidence="1 2">
    <name type="scientific">Methanobrevibacter thaueri</name>
    <dbReference type="NCBI Taxonomy" id="190975"/>
    <lineage>
        <taxon>Archaea</taxon>
        <taxon>Methanobacteriati</taxon>
        <taxon>Methanobacteriota</taxon>
        <taxon>Methanomada group</taxon>
        <taxon>Methanobacteria</taxon>
        <taxon>Methanobacteriales</taxon>
        <taxon>Methanobacteriaceae</taxon>
        <taxon>Methanobrevibacter</taxon>
    </lineage>
</organism>